<comment type="caution">
    <text evidence="1">The sequence shown here is derived from an EMBL/GenBank/DDBJ whole genome shotgun (WGS) entry which is preliminary data.</text>
</comment>
<reference evidence="2" key="1">
    <citation type="journal article" date="2013" name="New Phytol.">
        <title>Comparative genomic and transcriptomic analyses reveal the hemibiotrophic stage shift of Colletotrichum fungi.</title>
        <authorList>
            <person name="Gan P."/>
            <person name="Ikeda K."/>
            <person name="Irieda H."/>
            <person name="Narusaka M."/>
            <person name="O'Connell R.J."/>
            <person name="Narusaka Y."/>
            <person name="Takano Y."/>
            <person name="Kubo Y."/>
            <person name="Shirasu K."/>
        </authorList>
    </citation>
    <scope>NUCLEOTIDE SEQUENCE [LARGE SCALE GENOMIC DNA]</scope>
    <source>
        <strain evidence="2">104-T / ATCC 96160 / CBS 514.97 / LARS 414 / MAFF 240422</strain>
    </source>
</reference>
<proteinExistence type="predicted"/>
<dbReference type="AlphaFoldDB" id="N4V2Z0"/>
<protein>
    <submittedName>
        <fullName evidence="1">Uncharacterized protein</fullName>
    </submittedName>
</protein>
<reference evidence="2" key="2">
    <citation type="journal article" date="2019" name="Mol. Plant Microbe Interact.">
        <title>Genome sequence resources for four phytopathogenic fungi from the Colletotrichum orbiculare species complex.</title>
        <authorList>
            <person name="Gan P."/>
            <person name="Tsushima A."/>
            <person name="Narusaka M."/>
            <person name="Narusaka Y."/>
            <person name="Takano Y."/>
            <person name="Kubo Y."/>
            <person name="Shirasu K."/>
        </authorList>
    </citation>
    <scope>GENOME REANNOTATION</scope>
    <source>
        <strain evidence="2">104-T / ATCC 96160 / CBS 514.97 / LARS 414 / MAFF 240422</strain>
    </source>
</reference>
<dbReference type="EMBL" id="AMCV02000026">
    <property type="protein sequence ID" value="TDZ17902.1"/>
    <property type="molecule type" value="Genomic_DNA"/>
</dbReference>
<name>N4V2Z0_COLOR</name>
<accession>N4V2Z0</accession>
<dbReference type="Proteomes" id="UP000014480">
    <property type="component" value="Unassembled WGS sequence"/>
</dbReference>
<evidence type="ECO:0000313" key="1">
    <source>
        <dbReference type="EMBL" id="TDZ17902.1"/>
    </source>
</evidence>
<dbReference type="HOGENOM" id="CLU_857920_0_0_1"/>
<keyword evidence="2" id="KW-1185">Reference proteome</keyword>
<evidence type="ECO:0000313" key="2">
    <source>
        <dbReference type="Proteomes" id="UP000014480"/>
    </source>
</evidence>
<sequence>MILNTKCVLACLLWLAATVIAKSDVGGLERIWFYLAYQLVFQNAYTTEKERANMPLLPFLKQKSIFNTGNRGAVKTDPATGKPTPDSEMLSFQQFLNRLNGVGDADERFSADAKDIKWSDNFEDLGKELWDKGFGGEMNMKVARGVQTWTEDIPQPARTYPALVNDMIVNLERMKSAGLNDGMRKTMRSMESLLSVIVADRRLDSARFFANDIERYFFPTAADGKLHIERTEQDPNDKTKTIRYPDIRATLADPANKQAIQKALGGRPPGDVNANWWKIAFMGWCDEYGSKYWEPPTNTMAARSHYPLLSAWDLCQKTLKNCLG</sequence>
<organism evidence="1 2">
    <name type="scientific">Colletotrichum orbiculare (strain 104-T / ATCC 96160 / CBS 514.97 / LARS 414 / MAFF 240422)</name>
    <name type="common">Cucumber anthracnose fungus</name>
    <name type="synonym">Colletotrichum lagenarium</name>
    <dbReference type="NCBI Taxonomy" id="1213857"/>
    <lineage>
        <taxon>Eukaryota</taxon>
        <taxon>Fungi</taxon>
        <taxon>Dikarya</taxon>
        <taxon>Ascomycota</taxon>
        <taxon>Pezizomycotina</taxon>
        <taxon>Sordariomycetes</taxon>
        <taxon>Hypocreomycetidae</taxon>
        <taxon>Glomerellales</taxon>
        <taxon>Glomerellaceae</taxon>
        <taxon>Colletotrichum</taxon>
        <taxon>Colletotrichum orbiculare species complex</taxon>
    </lineage>
</organism>
<gene>
    <name evidence="1" type="ORF">Cob_v009248</name>
</gene>